<gene>
    <name evidence="1" type="ORF">LPLAT_LOCUS4735</name>
</gene>
<proteinExistence type="predicted"/>
<dbReference type="AlphaFoldDB" id="A0AAV2NFE2"/>
<name>A0AAV2NFE2_9HYME</name>
<dbReference type="Proteomes" id="UP001497644">
    <property type="component" value="Chromosome 15"/>
</dbReference>
<sequence length="86" mass="9647">MTMQAFSSQDDNSSGNIFPITTYDESFAVSKSGYEMSSRFFKFSSHAHRVASTSKVTLAIFDVTFATAVSLQQNYRLSNETYNGYK</sequence>
<organism evidence="1 2">
    <name type="scientific">Lasius platythorax</name>
    <dbReference type="NCBI Taxonomy" id="488582"/>
    <lineage>
        <taxon>Eukaryota</taxon>
        <taxon>Metazoa</taxon>
        <taxon>Ecdysozoa</taxon>
        <taxon>Arthropoda</taxon>
        <taxon>Hexapoda</taxon>
        <taxon>Insecta</taxon>
        <taxon>Pterygota</taxon>
        <taxon>Neoptera</taxon>
        <taxon>Endopterygota</taxon>
        <taxon>Hymenoptera</taxon>
        <taxon>Apocrita</taxon>
        <taxon>Aculeata</taxon>
        <taxon>Formicoidea</taxon>
        <taxon>Formicidae</taxon>
        <taxon>Formicinae</taxon>
        <taxon>Lasius</taxon>
        <taxon>Lasius</taxon>
    </lineage>
</organism>
<protein>
    <submittedName>
        <fullName evidence="1">Uncharacterized protein</fullName>
    </submittedName>
</protein>
<keyword evidence="2" id="KW-1185">Reference proteome</keyword>
<accession>A0AAV2NFE2</accession>
<evidence type="ECO:0000313" key="2">
    <source>
        <dbReference type="Proteomes" id="UP001497644"/>
    </source>
</evidence>
<reference evidence="1" key="1">
    <citation type="submission" date="2024-04" db="EMBL/GenBank/DDBJ databases">
        <authorList>
            <consortium name="Molecular Ecology Group"/>
        </authorList>
    </citation>
    <scope>NUCLEOTIDE SEQUENCE</scope>
</reference>
<evidence type="ECO:0000313" key="1">
    <source>
        <dbReference type="EMBL" id="CAL1678970.1"/>
    </source>
</evidence>
<dbReference type="EMBL" id="OZ034838">
    <property type="protein sequence ID" value="CAL1678970.1"/>
    <property type="molecule type" value="Genomic_DNA"/>
</dbReference>